<evidence type="ECO:0000313" key="1">
    <source>
        <dbReference type="EMBL" id="SVA54984.1"/>
    </source>
</evidence>
<sequence length="28" mass="3245">VEFFISTKEIDMPKALAYFRGDVVPIEE</sequence>
<proteinExistence type="predicted"/>
<protein>
    <submittedName>
        <fullName evidence="1">Uncharacterized protein</fullName>
    </submittedName>
</protein>
<reference evidence="1" key="1">
    <citation type="submission" date="2018-05" db="EMBL/GenBank/DDBJ databases">
        <authorList>
            <person name="Lanie J.A."/>
            <person name="Ng W.-L."/>
            <person name="Kazmierczak K.M."/>
            <person name="Andrzejewski T.M."/>
            <person name="Davidsen T.M."/>
            <person name="Wayne K.J."/>
            <person name="Tettelin H."/>
            <person name="Glass J.I."/>
            <person name="Rusch D."/>
            <person name="Podicherti R."/>
            <person name="Tsui H.-C.T."/>
            <person name="Winkler M.E."/>
        </authorList>
    </citation>
    <scope>NUCLEOTIDE SEQUENCE</scope>
</reference>
<accession>A0A381WR57</accession>
<feature type="non-terminal residue" evidence="1">
    <location>
        <position position="1"/>
    </location>
</feature>
<dbReference type="EMBL" id="UINC01012613">
    <property type="protein sequence ID" value="SVA54984.1"/>
    <property type="molecule type" value="Genomic_DNA"/>
</dbReference>
<name>A0A381WR57_9ZZZZ</name>
<gene>
    <name evidence="1" type="ORF">METZ01_LOCUS107838</name>
</gene>
<dbReference type="AlphaFoldDB" id="A0A381WR57"/>
<feature type="non-terminal residue" evidence="1">
    <location>
        <position position="28"/>
    </location>
</feature>
<organism evidence="1">
    <name type="scientific">marine metagenome</name>
    <dbReference type="NCBI Taxonomy" id="408172"/>
    <lineage>
        <taxon>unclassified sequences</taxon>
        <taxon>metagenomes</taxon>
        <taxon>ecological metagenomes</taxon>
    </lineage>
</organism>